<reference evidence="3" key="1">
    <citation type="journal article" date="2013" name="J. Plant Res.">
        <title>Effect of fungi and light on seed germination of three Opuntia species from semiarid lands of central Mexico.</title>
        <authorList>
            <person name="Delgado-Sanchez P."/>
            <person name="Jimenez-Bremont J.F."/>
            <person name="Guerrero-Gonzalez Mde L."/>
            <person name="Flores J."/>
        </authorList>
    </citation>
    <scope>NUCLEOTIDE SEQUENCE</scope>
    <source>
        <tissue evidence="3">Cladode</tissue>
    </source>
</reference>
<sequence length="99" mass="11420">MFTALDPPEATNHISRSASPTSDPESLSSALHWVFWLMHFVSFIFPTGNVIIVFSLYIGRFDCTSHSDWSLERIKQPHMLQFDYHSKQAIAWDVQQSHP</sequence>
<reference evidence="3" key="2">
    <citation type="submission" date="2020-07" db="EMBL/GenBank/DDBJ databases">
        <authorList>
            <person name="Vera ALvarez R."/>
            <person name="Arias-Moreno D.M."/>
            <person name="Jimenez-Jacinto V."/>
            <person name="Jimenez-Bremont J.F."/>
            <person name="Swaminathan K."/>
            <person name="Moose S.P."/>
            <person name="Guerrero-Gonzalez M.L."/>
            <person name="Marino-Ramirez L."/>
            <person name="Landsman D."/>
            <person name="Rodriguez-Kessler M."/>
            <person name="Delgado-Sanchez P."/>
        </authorList>
    </citation>
    <scope>NUCLEOTIDE SEQUENCE</scope>
    <source>
        <tissue evidence="3">Cladode</tissue>
    </source>
</reference>
<keyword evidence="2" id="KW-1133">Transmembrane helix</keyword>
<evidence type="ECO:0000256" key="1">
    <source>
        <dbReference type="SAM" id="MobiDB-lite"/>
    </source>
</evidence>
<keyword evidence="2" id="KW-0812">Transmembrane</keyword>
<feature type="compositionally biased region" description="Polar residues" evidence="1">
    <location>
        <begin position="12"/>
        <end position="26"/>
    </location>
</feature>
<dbReference type="AlphaFoldDB" id="A0A7C9DJ49"/>
<organism evidence="3">
    <name type="scientific">Opuntia streptacantha</name>
    <name type="common">Prickly pear cactus</name>
    <name type="synonym">Opuntia cardona</name>
    <dbReference type="NCBI Taxonomy" id="393608"/>
    <lineage>
        <taxon>Eukaryota</taxon>
        <taxon>Viridiplantae</taxon>
        <taxon>Streptophyta</taxon>
        <taxon>Embryophyta</taxon>
        <taxon>Tracheophyta</taxon>
        <taxon>Spermatophyta</taxon>
        <taxon>Magnoliopsida</taxon>
        <taxon>eudicotyledons</taxon>
        <taxon>Gunneridae</taxon>
        <taxon>Pentapetalae</taxon>
        <taxon>Caryophyllales</taxon>
        <taxon>Cactineae</taxon>
        <taxon>Cactaceae</taxon>
        <taxon>Opuntioideae</taxon>
        <taxon>Opuntia</taxon>
    </lineage>
</organism>
<protein>
    <submittedName>
        <fullName evidence="3">Uncharacterized protein</fullName>
    </submittedName>
</protein>
<name>A0A7C9DJ49_OPUST</name>
<feature type="region of interest" description="Disordered" evidence="1">
    <location>
        <begin position="1"/>
        <end position="26"/>
    </location>
</feature>
<proteinExistence type="predicted"/>
<accession>A0A7C9DJ49</accession>
<feature type="transmembrane region" description="Helical" evidence="2">
    <location>
        <begin position="33"/>
        <end position="58"/>
    </location>
</feature>
<evidence type="ECO:0000313" key="3">
    <source>
        <dbReference type="EMBL" id="MBA4638249.1"/>
    </source>
</evidence>
<keyword evidence="2" id="KW-0472">Membrane</keyword>
<evidence type="ECO:0000256" key="2">
    <source>
        <dbReference type="SAM" id="Phobius"/>
    </source>
</evidence>
<dbReference type="EMBL" id="GISG01108857">
    <property type="protein sequence ID" value="MBA4638249.1"/>
    <property type="molecule type" value="Transcribed_RNA"/>
</dbReference>